<proteinExistence type="inferred from homology"/>
<keyword evidence="4 7" id="KW-1133">Transmembrane helix</keyword>
<dbReference type="InterPro" id="IPR007383">
    <property type="entry name" value="DUF445"/>
</dbReference>
<gene>
    <name evidence="8" type="ORF">CRI93_06820</name>
</gene>
<reference evidence="8 9" key="1">
    <citation type="submission" date="2017-10" db="EMBL/GenBank/DDBJ databases">
        <title>Draft genome of Longimonas halophila.</title>
        <authorList>
            <person name="Goh K.M."/>
            <person name="Shamsir M.S."/>
            <person name="Lim S.W."/>
        </authorList>
    </citation>
    <scope>NUCLEOTIDE SEQUENCE [LARGE SCALE GENOMIC DNA]</scope>
    <source>
        <strain evidence="8 9">KCTC 42399</strain>
    </source>
</reference>
<evidence type="ECO:0000313" key="8">
    <source>
        <dbReference type="EMBL" id="PEN07689.1"/>
    </source>
</evidence>
<dbReference type="Pfam" id="PF04286">
    <property type="entry name" value="DUF445"/>
    <property type="match status" value="1"/>
</dbReference>
<dbReference type="PANTHER" id="PTHR35791">
    <property type="entry name" value="UPF0754 MEMBRANE PROTEIN YHEB"/>
    <property type="match status" value="1"/>
</dbReference>
<dbReference type="GO" id="GO:0012505">
    <property type="term" value="C:endomembrane system"/>
    <property type="evidence" value="ECO:0007669"/>
    <property type="project" value="UniProtKB-SubCell"/>
</dbReference>
<keyword evidence="5 7" id="KW-0472">Membrane</keyword>
<dbReference type="RefSeq" id="WP_098061876.1">
    <property type="nucleotide sequence ID" value="NZ_PDEP01000005.1"/>
</dbReference>
<evidence type="ECO:0000256" key="4">
    <source>
        <dbReference type="ARBA" id="ARBA00022989"/>
    </source>
</evidence>
<feature type="transmembrane region" description="Helical" evidence="7">
    <location>
        <begin position="96"/>
        <end position="118"/>
    </location>
</feature>
<dbReference type="PANTHER" id="PTHR35791:SF1">
    <property type="entry name" value="UPF0754 MEMBRANE PROTEIN YHEB"/>
    <property type="match status" value="1"/>
</dbReference>
<comment type="subcellular location">
    <subcellularLocation>
        <location evidence="1">Endomembrane system</location>
    </subcellularLocation>
</comment>
<evidence type="ECO:0000313" key="9">
    <source>
        <dbReference type="Proteomes" id="UP000221024"/>
    </source>
</evidence>
<feature type="region of interest" description="Disordered" evidence="6">
    <location>
        <begin position="1"/>
        <end position="23"/>
    </location>
</feature>
<evidence type="ECO:0000256" key="7">
    <source>
        <dbReference type="SAM" id="Phobius"/>
    </source>
</evidence>
<keyword evidence="9" id="KW-1185">Reference proteome</keyword>
<feature type="transmembrane region" description="Helical" evidence="7">
    <location>
        <begin position="331"/>
        <end position="348"/>
    </location>
</feature>
<feature type="transmembrane region" description="Helical" evidence="7">
    <location>
        <begin position="354"/>
        <end position="372"/>
    </location>
</feature>
<comment type="similarity">
    <text evidence="2">Belongs to the UPF0754 family.</text>
</comment>
<name>A0A2H3NMK6_9BACT</name>
<evidence type="ECO:0000256" key="2">
    <source>
        <dbReference type="ARBA" id="ARBA00008053"/>
    </source>
</evidence>
<evidence type="ECO:0000256" key="1">
    <source>
        <dbReference type="ARBA" id="ARBA00004308"/>
    </source>
</evidence>
<sequence>MASPVNEHSSAAPEDSAPERSTRSLLRHLLRHTSAPASNKPPPAPPKNDSAHARWLPILRVVPVLLAIGFAASFVWDFNGIVWQVGAITLPAEGLLRIVCVSGLIGFGTNWLAITMLFQPREKRPLIGQGLVPAQREYVAHRLAQAVSDELINAEILQDTLRANKWPMRLRETTTTVARDLIDDPAFQAAATRWLRTTLREVLAAPATQERLRTAVLNALERENIPGMSGWMLRAVRSLRPDLVEEHVEALLAELPQAAPRLAREMVSTAERVPGYLRLHGRSIDAASTLLLSRLIQHVPIDRIILEKVRAYDEQQLERLLKRTTNTQLTYIKYLGAVLGMLGGWIIWAPGPALVVLGSLGGSVALLDVLLYRWQQQEDTEAAARPQSSEADTAVPGS</sequence>
<dbReference type="AlphaFoldDB" id="A0A2H3NMK6"/>
<accession>A0A2H3NMK6</accession>
<organism evidence="8 9">
    <name type="scientific">Longimonas halophila</name>
    <dbReference type="NCBI Taxonomy" id="1469170"/>
    <lineage>
        <taxon>Bacteria</taxon>
        <taxon>Pseudomonadati</taxon>
        <taxon>Rhodothermota</taxon>
        <taxon>Rhodothermia</taxon>
        <taxon>Rhodothermales</taxon>
        <taxon>Salisaetaceae</taxon>
        <taxon>Longimonas</taxon>
    </lineage>
</organism>
<evidence type="ECO:0000256" key="6">
    <source>
        <dbReference type="SAM" id="MobiDB-lite"/>
    </source>
</evidence>
<comment type="caution">
    <text evidence="8">The sequence shown here is derived from an EMBL/GenBank/DDBJ whole genome shotgun (WGS) entry which is preliminary data.</text>
</comment>
<dbReference type="EMBL" id="PDEP01000005">
    <property type="protein sequence ID" value="PEN07689.1"/>
    <property type="molecule type" value="Genomic_DNA"/>
</dbReference>
<keyword evidence="3 7" id="KW-0812">Transmembrane</keyword>
<dbReference type="OrthoDB" id="9787430at2"/>
<evidence type="ECO:0000256" key="3">
    <source>
        <dbReference type="ARBA" id="ARBA00022692"/>
    </source>
</evidence>
<feature type="transmembrane region" description="Helical" evidence="7">
    <location>
        <begin position="57"/>
        <end position="76"/>
    </location>
</feature>
<dbReference type="Proteomes" id="UP000221024">
    <property type="component" value="Unassembled WGS sequence"/>
</dbReference>
<evidence type="ECO:0000256" key="5">
    <source>
        <dbReference type="ARBA" id="ARBA00023136"/>
    </source>
</evidence>
<protein>
    <submittedName>
        <fullName evidence="8">DUF445 domain-containing protein</fullName>
    </submittedName>
</protein>